<dbReference type="AlphaFoldDB" id="A0A6G1WVK5"/>
<accession>A0A6G1WVK5</accession>
<keyword evidence="1" id="KW-0233">DNA recombination</keyword>
<dbReference type="EMBL" id="WISB01000218">
    <property type="protein sequence ID" value="MQW73683.1"/>
    <property type="molecule type" value="Genomic_DNA"/>
</dbReference>
<protein>
    <submittedName>
        <fullName evidence="4">Tyrosine-type recombinase/integrase</fullName>
    </submittedName>
</protein>
<dbReference type="SUPFAM" id="SSF56349">
    <property type="entry name" value="DNA breaking-rejoining enzymes"/>
    <property type="match status" value="1"/>
</dbReference>
<organism evidence="4">
    <name type="scientific">Sinorhizobium medicae</name>
    <dbReference type="NCBI Taxonomy" id="110321"/>
    <lineage>
        <taxon>Bacteria</taxon>
        <taxon>Pseudomonadati</taxon>
        <taxon>Pseudomonadota</taxon>
        <taxon>Alphaproteobacteria</taxon>
        <taxon>Hyphomicrobiales</taxon>
        <taxon>Rhizobiaceae</taxon>
        <taxon>Sinorhizobium/Ensifer group</taxon>
        <taxon>Sinorhizobium</taxon>
    </lineage>
</organism>
<dbReference type="RefSeq" id="WP_153414362.1">
    <property type="nucleotide sequence ID" value="NZ_WISB01000218.1"/>
</dbReference>
<proteinExistence type="predicted"/>
<dbReference type="GO" id="GO:0003677">
    <property type="term" value="F:DNA binding"/>
    <property type="evidence" value="ECO:0007669"/>
    <property type="project" value="InterPro"/>
</dbReference>
<dbReference type="InterPro" id="IPR046668">
    <property type="entry name" value="DUF6538"/>
</dbReference>
<feature type="domain" description="Tyr recombinase" evidence="2">
    <location>
        <begin position="281"/>
        <end position="412"/>
    </location>
</feature>
<evidence type="ECO:0000259" key="2">
    <source>
        <dbReference type="Pfam" id="PF00589"/>
    </source>
</evidence>
<evidence type="ECO:0000313" key="4">
    <source>
        <dbReference type="EMBL" id="MQW73683.1"/>
    </source>
</evidence>
<evidence type="ECO:0000256" key="1">
    <source>
        <dbReference type="ARBA" id="ARBA00023172"/>
    </source>
</evidence>
<dbReference type="InterPro" id="IPR011010">
    <property type="entry name" value="DNA_brk_join_enz"/>
</dbReference>
<name>A0A6G1WVK5_9HYPH</name>
<feature type="domain" description="DUF6538" evidence="3">
    <location>
        <begin position="16"/>
        <end position="68"/>
    </location>
</feature>
<dbReference type="Pfam" id="PF00589">
    <property type="entry name" value="Phage_integrase"/>
    <property type="match status" value="1"/>
</dbReference>
<sequence length="444" mass="50148">MRSEDLSRYVVKHPASGIYRYYRRVPTEVAHLDKRTHIKQSLKTKSLKEALDKAQAVHDAAETFWRALLAGNDNVSAFARYESAVKLAQSLGFTYRPAVEVAALPLDELERRLAVVNENMDRSQIVVDAVAGTVDEPSPRLSNVWSLYERHNAAGLTGMSKNQMRKHKVSRERALRYAIDVMGDLELSAITRADVLKFREWWTSKIIGEGLTADSANRSFSDIMGMLTPIDGALHTNYHAVWEKARIKETNATKGGRRPPFPDQWITDKILTPGAMDMLDEDARLVVYAMVETGARLGEICNLRPQDIRLVGEVPHIEIAERADRRQKTEHSIRRVPLVGVSLWAMRQRPQGFGKYQDKSDSASALINKVMRNNGLMPSDDHTVYSLRHSFQDRIENAGCSDRMQADLMGHEFGRPRYGDGAEMKCRQQFLEGIVFAWPRSAGA</sequence>
<dbReference type="Pfam" id="PF20172">
    <property type="entry name" value="DUF6538"/>
    <property type="match status" value="1"/>
</dbReference>
<gene>
    <name evidence="4" type="ORF">GHJ91_32770</name>
</gene>
<dbReference type="Gene3D" id="1.10.443.10">
    <property type="entry name" value="Intergrase catalytic core"/>
    <property type="match status" value="1"/>
</dbReference>
<dbReference type="GO" id="GO:0015074">
    <property type="term" value="P:DNA integration"/>
    <property type="evidence" value="ECO:0007669"/>
    <property type="project" value="InterPro"/>
</dbReference>
<dbReference type="InterPro" id="IPR002104">
    <property type="entry name" value="Integrase_catalytic"/>
</dbReference>
<reference evidence="4" key="1">
    <citation type="journal article" date="2013" name="Genome Biol.">
        <title>Comparative genomics of the core and accessory genomes of 48 Sinorhizobium strains comprising five genospecies.</title>
        <authorList>
            <person name="Sugawara M."/>
            <person name="Epstein B."/>
            <person name="Badgley B.D."/>
            <person name="Unno T."/>
            <person name="Xu L."/>
            <person name="Reese J."/>
            <person name="Gyaneshwar P."/>
            <person name="Denny R."/>
            <person name="Mudge J."/>
            <person name="Bharti A.K."/>
            <person name="Farmer A.D."/>
            <person name="May G.D."/>
            <person name="Woodward J.E."/>
            <person name="Medigue C."/>
            <person name="Vallenet D."/>
            <person name="Lajus A."/>
            <person name="Rouy Z."/>
            <person name="Martinez-Vaz B."/>
            <person name="Tiffin P."/>
            <person name="Young N.D."/>
            <person name="Sadowsky M.J."/>
        </authorList>
    </citation>
    <scope>NUCLEOTIDE SEQUENCE</scope>
    <source>
        <strain evidence="4">M1</strain>
    </source>
</reference>
<evidence type="ECO:0000259" key="3">
    <source>
        <dbReference type="Pfam" id="PF20172"/>
    </source>
</evidence>
<dbReference type="GO" id="GO:0006310">
    <property type="term" value="P:DNA recombination"/>
    <property type="evidence" value="ECO:0007669"/>
    <property type="project" value="UniProtKB-KW"/>
</dbReference>
<comment type="caution">
    <text evidence="4">The sequence shown here is derived from an EMBL/GenBank/DDBJ whole genome shotgun (WGS) entry which is preliminary data.</text>
</comment>
<dbReference type="InterPro" id="IPR013762">
    <property type="entry name" value="Integrase-like_cat_sf"/>
</dbReference>